<feature type="compositionally biased region" description="Low complexity" evidence="1">
    <location>
        <begin position="159"/>
        <end position="172"/>
    </location>
</feature>
<feature type="compositionally biased region" description="Low complexity" evidence="1">
    <location>
        <begin position="209"/>
        <end position="229"/>
    </location>
</feature>
<evidence type="ECO:0000313" key="3">
    <source>
        <dbReference type="Proteomes" id="UP001165121"/>
    </source>
</evidence>
<comment type="caution">
    <text evidence="2">The sequence shown here is derived from an EMBL/GenBank/DDBJ whole genome shotgun (WGS) entry which is preliminary data.</text>
</comment>
<protein>
    <submittedName>
        <fullName evidence="2">Unnamed protein product</fullName>
    </submittedName>
</protein>
<feature type="compositionally biased region" description="Basic and acidic residues" evidence="1">
    <location>
        <begin position="189"/>
        <end position="205"/>
    </location>
</feature>
<proteinExistence type="predicted"/>
<accession>A0A9W6XW16</accession>
<gene>
    <name evidence="2" type="ORF">Pfra01_001758700</name>
</gene>
<feature type="region of interest" description="Disordered" evidence="1">
    <location>
        <begin position="155"/>
        <end position="275"/>
    </location>
</feature>
<dbReference type="EMBL" id="BSXT01002070">
    <property type="protein sequence ID" value="GMF47045.1"/>
    <property type="molecule type" value="Genomic_DNA"/>
</dbReference>
<keyword evidence="3" id="KW-1185">Reference proteome</keyword>
<dbReference type="Proteomes" id="UP001165121">
    <property type="component" value="Unassembled WGS sequence"/>
</dbReference>
<dbReference type="AlphaFoldDB" id="A0A9W6XW16"/>
<evidence type="ECO:0000313" key="2">
    <source>
        <dbReference type="EMBL" id="GMF47045.1"/>
    </source>
</evidence>
<name>A0A9W6XW16_9STRA</name>
<sequence length="275" mass="29947">MAAGRAGAAQPRLQDQPTVRFLRDEVADQEMTRSEQKFHKSTIRGPAIEEARQKEAADAAVAALQLRLLQAQEQSARDTARVGEASHHEIATITREAERLRIEATVAAEAVATRAQEGEIRVKREFEHQIREAHTRAQLTVERLATQEAKVQALQAEVAAARNRPRSPSSASSRDHQGRDRPRRLHSGNQERRAQEDSSRDDQGRNRRTSGGTTGRSAGMGTTTASTPGIRRDDGLPGGHRDYSIPGTRLEAQPAGPVSASTMGRDNPLVPGGID</sequence>
<feature type="compositionally biased region" description="Basic and acidic residues" evidence="1">
    <location>
        <begin position="230"/>
        <end position="243"/>
    </location>
</feature>
<evidence type="ECO:0000256" key="1">
    <source>
        <dbReference type="SAM" id="MobiDB-lite"/>
    </source>
</evidence>
<organism evidence="2 3">
    <name type="scientific">Phytophthora fragariaefolia</name>
    <dbReference type="NCBI Taxonomy" id="1490495"/>
    <lineage>
        <taxon>Eukaryota</taxon>
        <taxon>Sar</taxon>
        <taxon>Stramenopiles</taxon>
        <taxon>Oomycota</taxon>
        <taxon>Peronosporomycetes</taxon>
        <taxon>Peronosporales</taxon>
        <taxon>Peronosporaceae</taxon>
        <taxon>Phytophthora</taxon>
    </lineage>
</organism>
<reference evidence="2" key="1">
    <citation type="submission" date="2023-04" db="EMBL/GenBank/DDBJ databases">
        <title>Phytophthora fragariaefolia NBRC 109709.</title>
        <authorList>
            <person name="Ichikawa N."/>
            <person name="Sato H."/>
            <person name="Tonouchi N."/>
        </authorList>
    </citation>
    <scope>NUCLEOTIDE SEQUENCE</scope>
    <source>
        <strain evidence="2">NBRC 109709</strain>
    </source>
</reference>